<dbReference type="PANTHER" id="PTHR43025:SF3">
    <property type="entry name" value="MONOGALACTOSYLDIACYLGLYCEROL SYNTHASE 1, CHLOROPLASTIC"/>
    <property type="match status" value="1"/>
</dbReference>
<reference evidence="5 6" key="1">
    <citation type="journal article" date="2014" name="Genome Announc.">
        <title>Complete Genome Sequence of Amino Acid-Utilizing Eubacterium acidaminophilum al-2 (DSM 3953).</title>
        <authorList>
            <person name="Poehlein A."/>
            <person name="Andreesen J.R."/>
            <person name="Daniel R."/>
        </authorList>
    </citation>
    <scope>NUCLEOTIDE SEQUENCE [LARGE SCALE GENOMIC DNA]</scope>
    <source>
        <strain evidence="5 6">DSM 3953</strain>
    </source>
</reference>
<proteinExistence type="inferred from homology"/>
<evidence type="ECO:0000256" key="1">
    <source>
        <dbReference type="ARBA" id="ARBA00006962"/>
    </source>
</evidence>
<dbReference type="GO" id="GO:0016758">
    <property type="term" value="F:hexosyltransferase activity"/>
    <property type="evidence" value="ECO:0007669"/>
    <property type="project" value="InterPro"/>
</dbReference>
<evidence type="ECO:0000256" key="3">
    <source>
        <dbReference type="ARBA" id="ARBA00022679"/>
    </source>
</evidence>
<dbReference type="eggNOG" id="COG0707">
    <property type="taxonomic scope" value="Bacteria"/>
</dbReference>
<keyword evidence="6" id="KW-1185">Reference proteome</keyword>
<sequence>MNTGIRRIDDLDIKEEVRKLKSMAAKNGLGKLRGPAASKRPAPQKTDILILTAFFGSGHHNVSKAVKEQLLALDQSLGIEIRDLFSVTNPLLEQYAYDLYELITKEMPELYNYFYRKRKDCTEYYIDEITSIMGLQRLTEYILETEPRLIVATFPLCSNIVSRFKKKQKSGIPLATCITDVVDSYEWLSDETDLYLLPAGCVKSSLIKKGIPESRLKVTGIPVRKSFIDAENISKPLPEEIKRVVVMGGGRGHFDVELKLLETLDRMSGVETSIITGRNRELFEKLQAQGFQNTKIIGFVKDPAFLMRRTSLLVTKPGGVTLFEAINCETPLVAKMPNIGQEIENANFIKKYSLGAVKDTTLEVAGEIERLLGSSEEITKLEDNIRSFKATLERDKIGEYLLNLL</sequence>
<dbReference type="STRING" id="1286171.EAL2_c20400"/>
<organism evidence="5 6">
    <name type="scientific">Peptoclostridium acidaminophilum DSM 3953</name>
    <dbReference type="NCBI Taxonomy" id="1286171"/>
    <lineage>
        <taxon>Bacteria</taxon>
        <taxon>Bacillati</taxon>
        <taxon>Bacillota</taxon>
        <taxon>Clostridia</taxon>
        <taxon>Peptostreptococcales</taxon>
        <taxon>Peptoclostridiaceae</taxon>
        <taxon>Peptoclostridium</taxon>
    </lineage>
</organism>
<dbReference type="EC" id="2.4.1.-" evidence="5"/>
<keyword evidence="3 5" id="KW-0808">Transferase</keyword>
<dbReference type="RefSeq" id="WP_025436254.1">
    <property type="nucleotide sequence ID" value="NZ_CP007452.1"/>
</dbReference>
<evidence type="ECO:0000256" key="2">
    <source>
        <dbReference type="ARBA" id="ARBA00022676"/>
    </source>
</evidence>
<evidence type="ECO:0000313" key="6">
    <source>
        <dbReference type="Proteomes" id="UP000019591"/>
    </source>
</evidence>
<protein>
    <submittedName>
        <fullName evidence="5">Processive diacylglycerol glucosyltransferase UgtP</fullName>
        <ecNumber evidence="5">2.4.1.-</ecNumber>
    </submittedName>
</protein>
<dbReference type="OrthoDB" id="9815663at2"/>
<dbReference type="InterPro" id="IPR050519">
    <property type="entry name" value="Glycosyltransf_28_UgtP"/>
</dbReference>
<dbReference type="GO" id="GO:0016020">
    <property type="term" value="C:membrane"/>
    <property type="evidence" value="ECO:0007669"/>
    <property type="project" value="GOC"/>
</dbReference>
<dbReference type="KEGG" id="eac:EAL2_c20400"/>
<evidence type="ECO:0000259" key="4">
    <source>
        <dbReference type="Pfam" id="PF06925"/>
    </source>
</evidence>
<dbReference type="SUPFAM" id="SSF53756">
    <property type="entry name" value="UDP-Glycosyltransferase/glycogen phosphorylase"/>
    <property type="match status" value="1"/>
</dbReference>
<dbReference type="HOGENOM" id="CLU_028367_0_1_9"/>
<name>W8U8Y8_PEPAC</name>
<gene>
    <name evidence="5" type="primary">ugtP2</name>
    <name evidence="5" type="ORF">EAL2_c20400</name>
</gene>
<dbReference type="PANTHER" id="PTHR43025">
    <property type="entry name" value="MONOGALACTOSYLDIACYLGLYCEROL SYNTHASE"/>
    <property type="match status" value="1"/>
</dbReference>
<dbReference type="AlphaFoldDB" id="W8U8Y8"/>
<dbReference type="GO" id="GO:0009247">
    <property type="term" value="P:glycolipid biosynthetic process"/>
    <property type="evidence" value="ECO:0007669"/>
    <property type="project" value="InterPro"/>
</dbReference>
<dbReference type="Proteomes" id="UP000019591">
    <property type="component" value="Chromosome"/>
</dbReference>
<dbReference type="EMBL" id="CP007452">
    <property type="protein sequence ID" value="AHM57321.1"/>
    <property type="molecule type" value="Genomic_DNA"/>
</dbReference>
<dbReference type="Gene3D" id="3.40.50.2000">
    <property type="entry name" value="Glycogen Phosphorylase B"/>
    <property type="match status" value="1"/>
</dbReference>
<evidence type="ECO:0000313" key="5">
    <source>
        <dbReference type="EMBL" id="AHM57321.1"/>
    </source>
</evidence>
<keyword evidence="2 5" id="KW-0328">Glycosyltransferase</keyword>
<accession>W8U8Y8</accession>
<feature type="domain" description="Diacylglycerol glucosyltransferase N-terminal" evidence="4">
    <location>
        <begin position="59"/>
        <end position="223"/>
    </location>
</feature>
<dbReference type="Pfam" id="PF06925">
    <property type="entry name" value="MGDG_synth"/>
    <property type="match status" value="1"/>
</dbReference>
<dbReference type="InterPro" id="IPR009695">
    <property type="entry name" value="Diacylglyc_glucosyltr_N"/>
</dbReference>
<comment type="similarity">
    <text evidence="1">Belongs to the glycosyltransferase 28 family.</text>
</comment>
<dbReference type="PATRIC" id="fig|1286171.3.peg.1986"/>